<dbReference type="AlphaFoldDB" id="A0A316VMG1"/>
<dbReference type="RefSeq" id="XP_025365916.1">
    <property type="nucleotide sequence ID" value="XM_025517635.1"/>
</dbReference>
<sequence length="240" mass="25878">MAEAENFILGAEKLRERMCAWGIADGNRVREGGGGNVQVGVVSEEGKGAISTNAIWLSRSLYAVRRPLHDAMRSMLMPCFGHMHDPRFRHFDGLTLGCWLAVAAAAASAHAECPAAHECVQVAARLACRSLVSCDVLLLCERLATGVVLALHDEHDARSVALRCVALRCVEQKVRCSLSMLLRECSRDRVVSATQVCADSSSSTPREDEDVCKAPHSSFGTYCIHASSHSPTCTATLLVV</sequence>
<dbReference type="EMBL" id="KZ819543">
    <property type="protein sequence ID" value="PWN38756.1"/>
    <property type="molecule type" value="Genomic_DNA"/>
</dbReference>
<evidence type="ECO:0000313" key="1">
    <source>
        <dbReference type="EMBL" id="PWN38756.1"/>
    </source>
</evidence>
<protein>
    <submittedName>
        <fullName evidence="1">Uncharacterized protein</fullName>
    </submittedName>
</protein>
<reference evidence="1 2" key="1">
    <citation type="journal article" date="2018" name="Mol. Biol. Evol.">
        <title>Broad Genomic Sampling Reveals a Smut Pathogenic Ancestry of the Fungal Clade Ustilaginomycotina.</title>
        <authorList>
            <person name="Kijpornyongpan T."/>
            <person name="Mondo S.J."/>
            <person name="Barry K."/>
            <person name="Sandor L."/>
            <person name="Lee J."/>
            <person name="Lipzen A."/>
            <person name="Pangilinan J."/>
            <person name="LaButti K."/>
            <person name="Hainaut M."/>
            <person name="Henrissat B."/>
            <person name="Grigoriev I.V."/>
            <person name="Spatafora J.W."/>
            <person name="Aime M.C."/>
        </authorList>
    </citation>
    <scope>NUCLEOTIDE SEQUENCE [LARGE SCALE GENOMIC DNA]</scope>
    <source>
        <strain evidence="1 2">MCA 4658</strain>
    </source>
</reference>
<dbReference type="GeneID" id="37039505"/>
<gene>
    <name evidence="1" type="ORF">IE81DRAFT_78246</name>
</gene>
<evidence type="ECO:0000313" key="2">
    <source>
        <dbReference type="Proteomes" id="UP000245783"/>
    </source>
</evidence>
<accession>A0A316VMG1</accession>
<proteinExistence type="predicted"/>
<organism evidence="1 2">
    <name type="scientific">Ceraceosorus guamensis</name>
    <dbReference type="NCBI Taxonomy" id="1522189"/>
    <lineage>
        <taxon>Eukaryota</taxon>
        <taxon>Fungi</taxon>
        <taxon>Dikarya</taxon>
        <taxon>Basidiomycota</taxon>
        <taxon>Ustilaginomycotina</taxon>
        <taxon>Exobasidiomycetes</taxon>
        <taxon>Ceraceosorales</taxon>
        <taxon>Ceraceosoraceae</taxon>
        <taxon>Ceraceosorus</taxon>
    </lineage>
</organism>
<keyword evidence="2" id="KW-1185">Reference proteome</keyword>
<name>A0A316VMG1_9BASI</name>
<dbReference type="Proteomes" id="UP000245783">
    <property type="component" value="Unassembled WGS sequence"/>
</dbReference>
<dbReference type="InParanoid" id="A0A316VMG1"/>